<dbReference type="EMBL" id="CCXW01000001">
    <property type="protein sequence ID" value="CEG30059.1"/>
    <property type="molecule type" value="Genomic_DNA"/>
</dbReference>
<gene>
    <name evidence="1" type="ORF">BN1180_00156</name>
</gene>
<comment type="caution">
    <text evidence="1">The sequence shown here is derived from an EMBL/GenBank/DDBJ whole genome shotgun (WGS) entry which is preliminary data.</text>
</comment>
<organism evidence="1 2">
    <name type="scientific">Peribacillus simplex</name>
    <dbReference type="NCBI Taxonomy" id="1478"/>
    <lineage>
        <taxon>Bacteria</taxon>
        <taxon>Bacillati</taxon>
        <taxon>Bacillota</taxon>
        <taxon>Bacilli</taxon>
        <taxon>Bacillales</taxon>
        <taxon>Bacillaceae</taxon>
        <taxon>Peribacillus</taxon>
    </lineage>
</organism>
<dbReference type="AlphaFoldDB" id="A0AAN2PD88"/>
<keyword evidence="2" id="KW-1185">Reference proteome</keyword>
<evidence type="ECO:0000313" key="1">
    <source>
        <dbReference type="EMBL" id="CEG30059.1"/>
    </source>
</evidence>
<name>A0AAN2PD88_9BACI</name>
<proteinExistence type="predicted"/>
<evidence type="ECO:0000313" key="2">
    <source>
        <dbReference type="Proteomes" id="UP000182110"/>
    </source>
</evidence>
<accession>A0AAN2PD88</accession>
<dbReference type="Proteomes" id="UP000182110">
    <property type="component" value="Unassembled WGS sequence"/>
</dbReference>
<sequence>MDIRDVADAVQTGVGNTLGNVDLSFGEDSTWNDGLISLENQSLRLMVSYFTLGCARGFNKGEQNPLPPSS</sequence>
<reference evidence="1 2" key="1">
    <citation type="journal article" date="2014" name="Genome Announc.">
        <title>Genome Sequence of Bacillus simplex Strain P558, Isolated from a Human Fecal Sample.</title>
        <authorList>
            <person name="Croce O."/>
            <person name="Hugon P."/>
            <person name="Lagier J.C."/>
            <person name="Bibi F."/>
            <person name="Robert C."/>
            <person name="Azhar E.I."/>
            <person name="Raoult D."/>
            <person name="Fournier P.E."/>
        </authorList>
    </citation>
    <scope>NUCLEOTIDE SEQUENCE [LARGE SCALE GENOMIC DNA]</scope>
    <source>
        <strain evidence="1 2">P558</strain>
    </source>
</reference>
<protein>
    <submittedName>
        <fullName evidence="1">Uncharacterized protein</fullName>
    </submittedName>
</protein>